<proteinExistence type="predicted"/>
<protein>
    <recommendedName>
        <fullName evidence="3">Lipoprotein</fullName>
    </recommendedName>
</protein>
<evidence type="ECO:0000313" key="1">
    <source>
        <dbReference type="EMBL" id="GGC51817.1"/>
    </source>
</evidence>
<reference evidence="2" key="1">
    <citation type="journal article" date="2019" name="Int. J. Syst. Evol. Microbiol.">
        <title>The Global Catalogue of Microorganisms (GCM) 10K type strain sequencing project: providing services to taxonomists for standard genome sequencing and annotation.</title>
        <authorList>
            <consortium name="The Broad Institute Genomics Platform"/>
            <consortium name="The Broad Institute Genome Sequencing Center for Infectious Disease"/>
            <person name="Wu L."/>
            <person name="Ma J."/>
        </authorList>
    </citation>
    <scope>NUCLEOTIDE SEQUENCE [LARGE SCALE GENOMIC DNA]</scope>
    <source>
        <strain evidence="2">CGMCC 1.12479</strain>
    </source>
</reference>
<name>A0ABQ1N3D6_9BACT</name>
<organism evidence="1 2">
    <name type="scientific">Belliella aquatica</name>
    <dbReference type="NCBI Taxonomy" id="1323734"/>
    <lineage>
        <taxon>Bacteria</taxon>
        <taxon>Pseudomonadati</taxon>
        <taxon>Bacteroidota</taxon>
        <taxon>Cytophagia</taxon>
        <taxon>Cytophagales</taxon>
        <taxon>Cyclobacteriaceae</taxon>
        <taxon>Belliella</taxon>
    </lineage>
</organism>
<evidence type="ECO:0000313" key="2">
    <source>
        <dbReference type="Proteomes" id="UP000635885"/>
    </source>
</evidence>
<comment type="caution">
    <text evidence="1">The sequence shown here is derived from an EMBL/GenBank/DDBJ whole genome shotgun (WGS) entry which is preliminary data.</text>
</comment>
<gene>
    <name evidence="1" type="ORF">GCM10010993_32930</name>
</gene>
<dbReference type="Proteomes" id="UP000635885">
    <property type="component" value="Unassembled WGS sequence"/>
</dbReference>
<accession>A0ABQ1N3D6</accession>
<evidence type="ECO:0008006" key="3">
    <source>
        <dbReference type="Google" id="ProtNLM"/>
    </source>
</evidence>
<dbReference type="EMBL" id="BMFD01000017">
    <property type="protein sequence ID" value="GGC51817.1"/>
    <property type="molecule type" value="Genomic_DNA"/>
</dbReference>
<dbReference type="PROSITE" id="PS51257">
    <property type="entry name" value="PROKAR_LIPOPROTEIN"/>
    <property type="match status" value="1"/>
</dbReference>
<sequence>MEKHNLMKRTFITLTAIIIFCSCDPIADMEANIKNLTNQDLIIEFVSFDQDLSKTLVIPKNETRLFESVYEIGNTFLEPRLIEYDSVVVKNNEKQILKVYKPNDIEKNIYNIEEYWLLREPSKRFFKYEYEINNEDLE</sequence>
<keyword evidence="2" id="KW-1185">Reference proteome</keyword>